<dbReference type="Pfam" id="PF00248">
    <property type="entry name" value="Aldo_ket_red"/>
    <property type="match status" value="1"/>
</dbReference>
<keyword evidence="3" id="KW-1185">Reference proteome</keyword>
<proteinExistence type="predicted"/>
<dbReference type="EMBL" id="PNBA02000001">
    <property type="protein sequence ID" value="KAG6437120.1"/>
    <property type="molecule type" value="Genomic_DNA"/>
</dbReference>
<comment type="caution">
    <text evidence="2">The sequence shown here is derived from an EMBL/GenBank/DDBJ whole genome shotgun (WGS) entry which is preliminary data.</text>
</comment>
<dbReference type="InterPro" id="IPR020471">
    <property type="entry name" value="AKR"/>
</dbReference>
<accession>A0A8X8YVZ5</accession>
<gene>
    <name evidence="2" type="ORF">SASPL_102030</name>
</gene>
<feature type="domain" description="NADP-dependent oxidoreductase" evidence="1">
    <location>
        <begin position="89"/>
        <end position="187"/>
    </location>
</feature>
<dbReference type="SUPFAM" id="SSF51430">
    <property type="entry name" value="NAD(P)-linked oxidoreductase"/>
    <property type="match status" value="1"/>
</dbReference>
<dbReference type="PANTHER" id="PTHR11732">
    <property type="entry name" value="ALDO/KETO REDUCTASE"/>
    <property type="match status" value="1"/>
</dbReference>
<protein>
    <recommendedName>
        <fullName evidence="1">NADP-dependent oxidoreductase domain-containing protein</fullName>
    </recommendedName>
</protein>
<dbReference type="AlphaFoldDB" id="A0A8X8YVZ5"/>
<reference evidence="2" key="1">
    <citation type="submission" date="2018-01" db="EMBL/GenBank/DDBJ databases">
        <authorList>
            <person name="Mao J.F."/>
        </authorList>
    </citation>
    <scope>NUCLEOTIDE SEQUENCE</scope>
    <source>
        <strain evidence="2">Huo1</strain>
        <tissue evidence="2">Leaf</tissue>
    </source>
</reference>
<dbReference type="Proteomes" id="UP000298416">
    <property type="component" value="Unassembled WGS sequence"/>
</dbReference>
<dbReference type="PRINTS" id="PR00069">
    <property type="entry name" value="ALDKETRDTASE"/>
</dbReference>
<dbReference type="Gene3D" id="3.20.20.100">
    <property type="entry name" value="NADP-dependent oxidoreductase domain"/>
    <property type="match status" value="1"/>
</dbReference>
<evidence type="ECO:0000259" key="1">
    <source>
        <dbReference type="Pfam" id="PF00248"/>
    </source>
</evidence>
<dbReference type="InterPro" id="IPR036812">
    <property type="entry name" value="NAD(P)_OxRdtase_dom_sf"/>
</dbReference>
<sequence length="216" mass="24517">MGTEVEFQNRRRPRTEAEFQICRNREQNYAPPYPSLMSSNFCLQNGYRHIDCARAYNNEESRVKNCAAVNGGRLMKEINYLCELFPSQIGLVLKKLFDVGVVKREDLFITSKLWSRDHAPEDVPVGLNKTLEELQLDYVDLVDNQTCSFADNQSVGFAPENLIPTDIPGTWKAMEALYDSGKARAIGQDWLEALLLSTKHSASTEQLKNCGTARFE</sequence>
<evidence type="ECO:0000313" key="2">
    <source>
        <dbReference type="EMBL" id="KAG6437120.1"/>
    </source>
</evidence>
<name>A0A8X8YVZ5_SALSN</name>
<evidence type="ECO:0000313" key="3">
    <source>
        <dbReference type="Proteomes" id="UP000298416"/>
    </source>
</evidence>
<dbReference type="GO" id="GO:0016491">
    <property type="term" value="F:oxidoreductase activity"/>
    <property type="evidence" value="ECO:0007669"/>
    <property type="project" value="InterPro"/>
</dbReference>
<dbReference type="InterPro" id="IPR023210">
    <property type="entry name" value="NADP_OxRdtase_dom"/>
</dbReference>
<reference evidence="2" key="2">
    <citation type="submission" date="2020-08" db="EMBL/GenBank/DDBJ databases">
        <title>Plant Genome Project.</title>
        <authorList>
            <person name="Zhang R.-G."/>
        </authorList>
    </citation>
    <scope>NUCLEOTIDE SEQUENCE</scope>
    <source>
        <strain evidence="2">Huo1</strain>
        <tissue evidence="2">Leaf</tissue>
    </source>
</reference>
<organism evidence="2">
    <name type="scientific">Salvia splendens</name>
    <name type="common">Scarlet sage</name>
    <dbReference type="NCBI Taxonomy" id="180675"/>
    <lineage>
        <taxon>Eukaryota</taxon>
        <taxon>Viridiplantae</taxon>
        <taxon>Streptophyta</taxon>
        <taxon>Embryophyta</taxon>
        <taxon>Tracheophyta</taxon>
        <taxon>Spermatophyta</taxon>
        <taxon>Magnoliopsida</taxon>
        <taxon>eudicotyledons</taxon>
        <taxon>Gunneridae</taxon>
        <taxon>Pentapetalae</taxon>
        <taxon>asterids</taxon>
        <taxon>lamiids</taxon>
        <taxon>Lamiales</taxon>
        <taxon>Lamiaceae</taxon>
        <taxon>Nepetoideae</taxon>
        <taxon>Mentheae</taxon>
        <taxon>Salviinae</taxon>
        <taxon>Salvia</taxon>
        <taxon>Salvia subgen. Calosphace</taxon>
        <taxon>core Calosphace</taxon>
    </lineage>
</organism>